<proteinExistence type="inferred from homology"/>
<organism evidence="13 14">
    <name type="scientific">Laedolimicola ammoniilytica</name>
    <dbReference type="NCBI Taxonomy" id="2981771"/>
    <lineage>
        <taxon>Bacteria</taxon>
        <taxon>Bacillati</taxon>
        <taxon>Bacillota</taxon>
        <taxon>Clostridia</taxon>
        <taxon>Lachnospirales</taxon>
        <taxon>Lachnospiraceae</taxon>
        <taxon>Laedolimicola</taxon>
    </lineage>
</organism>
<evidence type="ECO:0000256" key="9">
    <source>
        <dbReference type="ARBA" id="ARBA00023004"/>
    </source>
</evidence>
<keyword evidence="7" id="KW-0479">Metal-binding</keyword>
<gene>
    <name evidence="13" type="primary">nrdG</name>
    <name evidence="13" type="ORF">OCV63_14300</name>
</gene>
<keyword evidence="5" id="KW-0004">4Fe-4S</keyword>
<dbReference type="PANTHER" id="PTHR30352:SF2">
    <property type="entry name" value="ANAEROBIC RIBONUCLEOSIDE-TRIPHOSPHATE REDUCTASE-ACTIVATING PROTEIN"/>
    <property type="match status" value="1"/>
</dbReference>
<dbReference type="NCBIfam" id="TIGR02491">
    <property type="entry name" value="NrdG"/>
    <property type="match status" value="1"/>
</dbReference>
<dbReference type="SFLD" id="SFLDG01063">
    <property type="entry name" value="activating_enzymes__group_1"/>
    <property type="match status" value="1"/>
</dbReference>
<protein>
    <recommendedName>
        <fullName evidence="4 12">Anaerobic ribonucleoside-triphosphate reductase-activating protein</fullName>
        <ecNumber evidence="12">1.97.1.-</ecNumber>
    </recommendedName>
</protein>
<evidence type="ECO:0000256" key="1">
    <source>
        <dbReference type="ARBA" id="ARBA00001966"/>
    </source>
</evidence>
<keyword evidence="14" id="KW-1185">Reference proteome</keyword>
<sequence>MNYATIKKNDIANGPGVRVSLFVSGCRHHCRNCFNREAWDFSFGQPFTDAVMDEILAALAPDYVAGLSFLGGEPFEPENQEGLLTLARRFKERFPEKNLWCYTGFSFEQDLLTGAVGNPDTVRELLSFLDVLVDGKFIEEEKDASLLFRGSANQNIIDVPASLKAGHMILLPGTWQRKMGNGNIHED</sequence>
<name>A0ABT2S1B0_9FIRM</name>
<dbReference type="InterPro" id="IPR013785">
    <property type="entry name" value="Aldolase_TIM"/>
</dbReference>
<dbReference type="RefSeq" id="WP_158364965.1">
    <property type="nucleotide sequence ID" value="NZ_JAOQKC010000024.1"/>
</dbReference>
<evidence type="ECO:0000256" key="2">
    <source>
        <dbReference type="ARBA" id="ARBA00003852"/>
    </source>
</evidence>
<dbReference type="PROSITE" id="PS01087">
    <property type="entry name" value="RADICAL_ACTIVATING"/>
    <property type="match status" value="1"/>
</dbReference>
<dbReference type="InterPro" id="IPR001989">
    <property type="entry name" value="Radical_activat_CS"/>
</dbReference>
<evidence type="ECO:0000256" key="4">
    <source>
        <dbReference type="ARBA" id="ARBA00014281"/>
    </source>
</evidence>
<comment type="catalytic activity">
    <reaction evidence="11">
        <text>glycyl-[protein] + reduced [flavodoxin] + S-adenosyl-L-methionine = glycin-2-yl radical-[protein] + semiquinone [flavodoxin] + 5'-deoxyadenosine + L-methionine + H(+)</text>
        <dbReference type="Rhea" id="RHEA:61976"/>
        <dbReference type="Rhea" id="RHEA-COMP:10622"/>
        <dbReference type="Rhea" id="RHEA-COMP:14480"/>
        <dbReference type="Rhea" id="RHEA-COMP:15993"/>
        <dbReference type="Rhea" id="RHEA-COMP:15994"/>
        <dbReference type="ChEBI" id="CHEBI:15378"/>
        <dbReference type="ChEBI" id="CHEBI:17319"/>
        <dbReference type="ChEBI" id="CHEBI:29947"/>
        <dbReference type="ChEBI" id="CHEBI:32722"/>
        <dbReference type="ChEBI" id="CHEBI:57618"/>
        <dbReference type="ChEBI" id="CHEBI:57844"/>
        <dbReference type="ChEBI" id="CHEBI:59789"/>
        <dbReference type="ChEBI" id="CHEBI:140311"/>
    </reaction>
</comment>
<dbReference type="SFLD" id="SFLDG01066">
    <property type="entry name" value="organic_radical-activating_enz"/>
    <property type="match status" value="1"/>
</dbReference>
<dbReference type="EC" id="1.97.1.-" evidence="12"/>
<dbReference type="InterPro" id="IPR007197">
    <property type="entry name" value="rSAM"/>
</dbReference>
<evidence type="ECO:0000256" key="11">
    <source>
        <dbReference type="ARBA" id="ARBA00047365"/>
    </source>
</evidence>
<comment type="function">
    <text evidence="2 12">Activation of anaerobic ribonucleoside-triphosphate reductase under anaerobic conditions by generation of an organic free radical, using S-adenosylmethionine and reduced flavodoxin as cosubstrates to produce 5'-deoxy-adenosine.</text>
</comment>
<evidence type="ECO:0000256" key="8">
    <source>
        <dbReference type="ARBA" id="ARBA00023002"/>
    </source>
</evidence>
<evidence type="ECO:0000313" key="14">
    <source>
        <dbReference type="Proteomes" id="UP001652461"/>
    </source>
</evidence>
<dbReference type="PIRSF" id="PIRSF000368">
    <property type="entry name" value="NrdG"/>
    <property type="match status" value="1"/>
</dbReference>
<evidence type="ECO:0000256" key="10">
    <source>
        <dbReference type="ARBA" id="ARBA00023014"/>
    </source>
</evidence>
<dbReference type="Proteomes" id="UP001652461">
    <property type="component" value="Unassembled WGS sequence"/>
</dbReference>
<comment type="caution">
    <text evidence="13">The sequence shown here is derived from an EMBL/GenBank/DDBJ whole genome shotgun (WGS) entry which is preliminary data.</text>
</comment>
<evidence type="ECO:0000313" key="13">
    <source>
        <dbReference type="EMBL" id="MCU6698050.1"/>
    </source>
</evidence>
<dbReference type="InterPro" id="IPR058240">
    <property type="entry name" value="rSAM_sf"/>
</dbReference>
<accession>A0ABT2S1B0</accession>
<evidence type="ECO:0000256" key="5">
    <source>
        <dbReference type="ARBA" id="ARBA00022485"/>
    </source>
</evidence>
<keyword evidence="8 12" id="KW-0560">Oxidoreductase</keyword>
<evidence type="ECO:0000256" key="3">
    <source>
        <dbReference type="ARBA" id="ARBA00009777"/>
    </source>
</evidence>
<keyword evidence="6" id="KW-0949">S-adenosyl-L-methionine</keyword>
<comment type="cofactor">
    <cofactor evidence="1">
        <name>[4Fe-4S] cluster</name>
        <dbReference type="ChEBI" id="CHEBI:49883"/>
    </cofactor>
</comment>
<dbReference type="Pfam" id="PF13353">
    <property type="entry name" value="Fer4_12"/>
    <property type="match status" value="1"/>
</dbReference>
<comment type="similarity">
    <text evidence="3 12">Belongs to the organic radical-activating enzymes family.</text>
</comment>
<keyword evidence="10" id="KW-0411">Iron-sulfur</keyword>
<evidence type="ECO:0000256" key="12">
    <source>
        <dbReference type="PIRNR" id="PIRNR000368"/>
    </source>
</evidence>
<reference evidence="13 14" key="1">
    <citation type="journal article" date="2021" name="ISME Commun">
        <title>Automated analysis of genomic sequences facilitates high-throughput and comprehensive description of bacteria.</title>
        <authorList>
            <person name="Hitch T.C.A."/>
        </authorList>
    </citation>
    <scope>NUCLEOTIDE SEQUENCE [LARGE SCALE GENOMIC DNA]</scope>
    <source>
        <strain evidence="13 14">Sanger_04</strain>
    </source>
</reference>
<dbReference type="CDD" id="cd01335">
    <property type="entry name" value="Radical_SAM"/>
    <property type="match status" value="1"/>
</dbReference>
<dbReference type="InterPro" id="IPR012837">
    <property type="entry name" value="NrdG"/>
</dbReference>
<keyword evidence="9" id="KW-0408">Iron</keyword>
<dbReference type="SFLD" id="SFLDS00029">
    <property type="entry name" value="Radical_SAM"/>
    <property type="match status" value="1"/>
</dbReference>
<dbReference type="PANTHER" id="PTHR30352">
    <property type="entry name" value="PYRUVATE FORMATE-LYASE-ACTIVATING ENZYME"/>
    <property type="match status" value="1"/>
</dbReference>
<dbReference type="SUPFAM" id="SSF102114">
    <property type="entry name" value="Radical SAM enzymes"/>
    <property type="match status" value="1"/>
</dbReference>
<evidence type="ECO:0000256" key="7">
    <source>
        <dbReference type="ARBA" id="ARBA00022723"/>
    </source>
</evidence>
<dbReference type="InterPro" id="IPR034457">
    <property type="entry name" value="Organic_radical-activating"/>
</dbReference>
<dbReference type="Gene3D" id="3.20.20.70">
    <property type="entry name" value="Aldolase class I"/>
    <property type="match status" value="1"/>
</dbReference>
<dbReference type="EMBL" id="JAOQKC010000024">
    <property type="protein sequence ID" value="MCU6698050.1"/>
    <property type="molecule type" value="Genomic_DNA"/>
</dbReference>
<evidence type="ECO:0000256" key="6">
    <source>
        <dbReference type="ARBA" id="ARBA00022691"/>
    </source>
</evidence>
<dbReference type="SFLD" id="SFLDF00299">
    <property type="entry name" value="anaerobic_ribonucleoside-triph"/>
    <property type="match status" value="1"/>
</dbReference>